<dbReference type="InterPro" id="IPR038107">
    <property type="entry name" value="Glycos_transf_N_sf"/>
</dbReference>
<dbReference type="Gene3D" id="3.40.50.2000">
    <property type="entry name" value="Glycogen Phosphorylase B"/>
    <property type="match status" value="1"/>
</dbReference>
<dbReference type="GO" id="GO:0009244">
    <property type="term" value="P:lipopolysaccharide core region biosynthetic process"/>
    <property type="evidence" value="ECO:0007669"/>
    <property type="project" value="UniProtKB-UniRule"/>
</dbReference>
<evidence type="ECO:0000256" key="11">
    <source>
        <dbReference type="RuleBase" id="RU365103"/>
    </source>
</evidence>
<sequence length="418" mass="47539">MNQSFYNIIGYLLLPFIILRLMIKGIRTPKFRQRINERLGLIAKIQVPVIWVHCVSMGEFKAAIVIIDQLIKQYPNHRLLITTTTPTGSDAVISHYQNKVFHLYFPYDLPLIVKYYIKKINPKICLLLETEIWPNLIHELNKNNIPTLLINARLSQQSKEKYQRFTANLIKPTLNKLTLIVAQNQNSANRFIELGAKNNNVIITGNIKFDQNTKPDTTISNALQAIIGRRKIVIFASTHENEEAQIINEYSKHKHTIDALLVIIPRHPERFNAVYKSAKNANLNVVRRSENQLAQNAQILLGDSMGEMMSYFDIADIVFMGGSLSNTGGHNMLEPAAFAKPIIFGPNVFNFTEISSDLLKQNAAIQIQNVEGLFKKIMALLNDKKQCKVLGNNAQQYLYSKQGAVENTLQLIKKPFTL</sequence>
<dbReference type="GO" id="GO:0005886">
    <property type="term" value="C:plasma membrane"/>
    <property type="evidence" value="ECO:0007669"/>
    <property type="project" value="UniProtKB-SubCell"/>
</dbReference>
<protein>
    <recommendedName>
        <fullName evidence="4 11">3-deoxy-D-manno-octulosonic acid transferase</fullName>
        <shortName evidence="11">Kdo transferase</shortName>
        <ecNumber evidence="3 11">2.4.99.12</ecNumber>
    </recommendedName>
    <alternativeName>
        <fullName evidence="7 11">Lipid IV(A) 3-deoxy-D-manno-octulosonic acid transferase</fullName>
    </alternativeName>
</protein>
<keyword evidence="5" id="KW-0997">Cell inner membrane</keyword>
<dbReference type="AlphaFoldDB" id="A0A6N0HNI8"/>
<keyword evidence="11" id="KW-1003">Cell membrane</keyword>
<dbReference type="FunFam" id="3.40.50.11720:FF:000001">
    <property type="entry name" value="3-deoxy-D-manno-octulosonic acid transferase"/>
    <property type="match status" value="1"/>
</dbReference>
<evidence type="ECO:0000256" key="10">
    <source>
        <dbReference type="PIRSR" id="PIRSR639901-2"/>
    </source>
</evidence>
<dbReference type="UniPathway" id="UPA00958"/>
<name>A0A6N0HNI8_9GAMM</name>
<dbReference type="SUPFAM" id="SSF53756">
    <property type="entry name" value="UDP-Glycosyltransferase/glycogen phosphorylase"/>
    <property type="match status" value="1"/>
</dbReference>
<comment type="pathway">
    <text evidence="2 11">Bacterial outer membrane biogenesis; LPS core biosynthesis.</text>
</comment>
<feature type="active site" description="Proton acceptor" evidence="9">
    <location>
        <position position="59"/>
    </location>
</feature>
<dbReference type="InterPro" id="IPR001296">
    <property type="entry name" value="Glyco_trans_1"/>
</dbReference>
<dbReference type="GO" id="GO:0030313">
    <property type="term" value="C:cell envelope"/>
    <property type="evidence" value="ECO:0007669"/>
    <property type="project" value="UniProtKB-SubCell"/>
</dbReference>
<comment type="catalytic activity">
    <reaction evidence="8 11">
        <text>lipid IVA (E. coli) + CMP-3-deoxy-beta-D-manno-octulosonate = alpha-Kdo-(2-&gt;6)-lipid IVA (E. coli) + CMP + H(+)</text>
        <dbReference type="Rhea" id="RHEA:28066"/>
        <dbReference type="ChEBI" id="CHEBI:15378"/>
        <dbReference type="ChEBI" id="CHEBI:58603"/>
        <dbReference type="ChEBI" id="CHEBI:60364"/>
        <dbReference type="ChEBI" id="CHEBI:60377"/>
        <dbReference type="ChEBI" id="CHEBI:85987"/>
        <dbReference type="EC" id="2.4.99.12"/>
    </reaction>
</comment>
<dbReference type="InterPro" id="IPR039901">
    <property type="entry name" value="Kdotransferase"/>
</dbReference>
<dbReference type="Proteomes" id="UP000509429">
    <property type="component" value="Chromosome"/>
</dbReference>
<proteinExistence type="inferred from homology"/>
<evidence type="ECO:0000259" key="12">
    <source>
        <dbReference type="Pfam" id="PF00534"/>
    </source>
</evidence>
<dbReference type="EMBL" id="CP054490">
    <property type="protein sequence ID" value="QKQ23894.1"/>
    <property type="molecule type" value="Genomic_DNA"/>
</dbReference>
<dbReference type="RefSeq" id="WP_174605334.1">
    <property type="nucleotide sequence ID" value="NZ_CP054490.1"/>
</dbReference>
<organism evidence="14 15">
    <name type="scientific">Candidatus Ruthia endofausta</name>
    <dbReference type="NCBI Taxonomy" id="2738852"/>
    <lineage>
        <taxon>Bacteria</taxon>
        <taxon>Pseudomonadati</taxon>
        <taxon>Pseudomonadota</taxon>
        <taxon>Gammaproteobacteria</taxon>
        <taxon>Candidatus Pseudothioglobaceae</taxon>
        <taxon>Candidatus Ruthturnera</taxon>
    </lineage>
</organism>
<keyword evidence="11" id="KW-0448">Lipopolysaccharide biosynthesis</keyword>
<evidence type="ECO:0000259" key="13">
    <source>
        <dbReference type="Pfam" id="PF04413"/>
    </source>
</evidence>
<comment type="similarity">
    <text evidence="11">Belongs to the glycosyltransferase group 1 family.</text>
</comment>
<evidence type="ECO:0000313" key="15">
    <source>
        <dbReference type="Proteomes" id="UP000509429"/>
    </source>
</evidence>
<dbReference type="Pfam" id="PF04413">
    <property type="entry name" value="Glycos_transf_N"/>
    <property type="match status" value="1"/>
</dbReference>
<keyword evidence="14" id="KW-0328">Glycosyltransferase</keyword>
<keyword evidence="15" id="KW-1185">Reference proteome</keyword>
<dbReference type="GO" id="GO:0043842">
    <property type="term" value="F:Kdo transferase activity"/>
    <property type="evidence" value="ECO:0007669"/>
    <property type="project" value="UniProtKB-EC"/>
</dbReference>
<comment type="function">
    <text evidence="11">Involved in lipopolysaccharide (LPS) biosynthesis. Catalyzes the transfer of 3-deoxy-D-manno-octulosonate (Kdo) residue(s) from CMP-Kdo to lipid IV(A), the tetraacyldisaccharide-1,4'-bisphosphate precursor of lipid A.</text>
</comment>
<evidence type="ECO:0000256" key="3">
    <source>
        <dbReference type="ARBA" id="ARBA00012621"/>
    </source>
</evidence>
<evidence type="ECO:0000256" key="7">
    <source>
        <dbReference type="ARBA" id="ARBA00031445"/>
    </source>
</evidence>
<evidence type="ECO:0000313" key="14">
    <source>
        <dbReference type="EMBL" id="QKQ23894.1"/>
    </source>
</evidence>
<feature type="site" description="Transition state stabilizer" evidence="10">
    <location>
        <position position="208"/>
    </location>
</feature>
<dbReference type="KEGG" id="reo:HUE58_01580"/>
<dbReference type="PANTHER" id="PTHR42755">
    <property type="entry name" value="3-DEOXY-MANNO-OCTULOSONATE CYTIDYLYLTRANSFERASE"/>
    <property type="match status" value="1"/>
</dbReference>
<reference evidence="14 15" key="1">
    <citation type="submission" date="2020-05" db="EMBL/GenBank/DDBJ databases">
        <title>Horizontal transmission and recombination maintain forever young bacterial symbiont genomes.</title>
        <authorList>
            <person name="Russell S.L."/>
            <person name="Pepper-Tunick E."/>
            <person name="Svedberg J."/>
            <person name="Byrne A."/>
            <person name="Ruelas Castillo J."/>
            <person name="Vollmers C."/>
            <person name="Beinart R.A."/>
            <person name="Corbett-Detig R."/>
        </authorList>
    </citation>
    <scope>NUCLEOTIDE SEQUENCE [LARGE SCALE GENOMIC DNA]</scope>
    <source>
        <strain evidence="14">JDF_Ridge</strain>
    </source>
</reference>
<evidence type="ECO:0000256" key="9">
    <source>
        <dbReference type="PIRSR" id="PIRSR639901-1"/>
    </source>
</evidence>
<dbReference type="EC" id="2.4.99.12" evidence="3 11"/>
<dbReference type="Gene3D" id="3.40.50.11720">
    <property type="entry name" value="3-Deoxy-D-manno-octulosonic-acid transferase, N-terminal domain"/>
    <property type="match status" value="1"/>
</dbReference>
<keyword evidence="11" id="KW-0812">Transmembrane</keyword>
<dbReference type="NCBIfam" id="NF004388">
    <property type="entry name" value="PRK05749.1-4"/>
    <property type="match status" value="1"/>
</dbReference>
<accession>A0A6N0HNI8</accession>
<dbReference type="InterPro" id="IPR007507">
    <property type="entry name" value="Glycos_transf_N"/>
</dbReference>
<evidence type="ECO:0000256" key="6">
    <source>
        <dbReference type="ARBA" id="ARBA00022679"/>
    </source>
</evidence>
<comment type="subcellular location">
    <subcellularLocation>
        <location evidence="1">Cell envelope</location>
    </subcellularLocation>
    <subcellularLocation>
        <location evidence="11">Cell membrane</location>
    </subcellularLocation>
</comment>
<feature type="domain" description="3-deoxy-D-manno-octulosonic-acid transferase N-terminal" evidence="13">
    <location>
        <begin position="33"/>
        <end position="211"/>
    </location>
</feature>
<dbReference type="Pfam" id="PF00534">
    <property type="entry name" value="Glycos_transf_1"/>
    <property type="match status" value="1"/>
</dbReference>
<feature type="domain" description="Glycosyl transferase family 1" evidence="12">
    <location>
        <begin position="284"/>
        <end position="396"/>
    </location>
</feature>
<keyword evidence="11" id="KW-0472">Membrane</keyword>
<evidence type="ECO:0000256" key="5">
    <source>
        <dbReference type="ARBA" id="ARBA00022519"/>
    </source>
</evidence>
<evidence type="ECO:0000256" key="8">
    <source>
        <dbReference type="ARBA" id="ARBA00049183"/>
    </source>
</evidence>
<gene>
    <name evidence="14" type="primary">waaA</name>
    <name evidence="14" type="ORF">HUE58_01580</name>
</gene>
<evidence type="ECO:0000256" key="2">
    <source>
        <dbReference type="ARBA" id="ARBA00004713"/>
    </source>
</evidence>
<keyword evidence="6 11" id="KW-0808">Transferase</keyword>
<dbReference type="PANTHER" id="PTHR42755:SF1">
    <property type="entry name" value="3-DEOXY-D-MANNO-OCTULOSONIC ACID TRANSFERASE, MITOCHONDRIAL-RELATED"/>
    <property type="match status" value="1"/>
</dbReference>
<feature type="site" description="Transition state stabilizer" evidence="10">
    <location>
        <position position="129"/>
    </location>
</feature>
<evidence type="ECO:0000256" key="1">
    <source>
        <dbReference type="ARBA" id="ARBA00004196"/>
    </source>
</evidence>
<dbReference type="GO" id="GO:0009245">
    <property type="term" value="P:lipid A biosynthetic process"/>
    <property type="evidence" value="ECO:0007669"/>
    <property type="project" value="TreeGrafter"/>
</dbReference>
<keyword evidence="11" id="KW-1133">Transmembrane helix</keyword>
<evidence type="ECO:0000256" key="4">
    <source>
        <dbReference type="ARBA" id="ARBA00019077"/>
    </source>
</evidence>
<feature type="transmembrane region" description="Helical" evidence="11">
    <location>
        <begin position="6"/>
        <end position="23"/>
    </location>
</feature>